<sequence length="71" mass="7733">MTTVQEMSGFIALIDEHPVDHAFGTYIIASSIGAMTVKAANYTKAGVKLPSNSKKPAFLLKENHSITKVRR</sequence>
<protein>
    <submittedName>
        <fullName evidence="1">Uncharacterized protein</fullName>
    </submittedName>
</protein>
<dbReference type="KEGG" id="vg:40088389"/>
<dbReference type="RefSeq" id="YP_009612051.1">
    <property type="nucleotide sequence ID" value="NC_042013.1"/>
</dbReference>
<organism evidence="1 2">
    <name type="scientific">Agrobacterium phage Atu_ph07</name>
    <dbReference type="NCBI Taxonomy" id="2024264"/>
    <lineage>
        <taxon>Viruses</taxon>
        <taxon>Duplodnaviria</taxon>
        <taxon>Heunggongvirae</taxon>
        <taxon>Uroviricota</taxon>
        <taxon>Caudoviricetes</taxon>
        <taxon>Polybotosvirus</taxon>
        <taxon>Polybotosvirus Atuph07</taxon>
    </lineage>
</organism>
<dbReference type="GeneID" id="40088389"/>
<keyword evidence="2" id="KW-1185">Reference proteome</keyword>
<accession>A0A2L0V044</accession>
<evidence type="ECO:0000313" key="2">
    <source>
        <dbReference type="Proteomes" id="UP000223025"/>
    </source>
</evidence>
<dbReference type="Proteomes" id="UP000223025">
    <property type="component" value="Segment"/>
</dbReference>
<evidence type="ECO:0000313" key="1">
    <source>
        <dbReference type="EMBL" id="AUZ95145.1"/>
    </source>
</evidence>
<reference evidence="1 2" key="1">
    <citation type="submission" date="2017-06" db="EMBL/GenBank/DDBJ databases">
        <authorList>
            <person name="Kim H.J."/>
            <person name="Triplett B.A."/>
        </authorList>
    </citation>
    <scope>NUCLEOTIDE SEQUENCE [LARGE SCALE GENOMIC DNA]</scope>
</reference>
<proteinExistence type="predicted"/>
<name>A0A2L0V044_9CAUD</name>
<dbReference type="EMBL" id="MF403008">
    <property type="protein sequence ID" value="AUZ95145.1"/>
    <property type="molecule type" value="Genomic_DNA"/>
</dbReference>